<comment type="PTM">
    <text evidence="12">Binds 1 heme c group per subunit.</text>
</comment>
<proteinExistence type="inferred from homology"/>
<feature type="region of interest" description="Disordered" evidence="13">
    <location>
        <begin position="115"/>
        <end position="158"/>
    </location>
</feature>
<keyword evidence="10 12" id="KW-0408">Iron</keyword>
<feature type="compositionally biased region" description="Basic and acidic residues" evidence="13">
    <location>
        <begin position="133"/>
        <end position="147"/>
    </location>
</feature>
<feature type="compositionally biased region" description="Basic residues" evidence="13">
    <location>
        <begin position="148"/>
        <end position="158"/>
    </location>
</feature>
<accession>A0A1D9G8N0</accession>
<comment type="subunit">
    <text evidence="12">Monomer.</text>
</comment>
<dbReference type="InterPro" id="IPR023655">
    <property type="entry name" value="Cyt_C6"/>
</dbReference>
<dbReference type="InterPro" id="IPR036909">
    <property type="entry name" value="Cyt_c-like_dom_sf"/>
</dbReference>
<evidence type="ECO:0000256" key="5">
    <source>
        <dbReference type="ARBA" id="ARBA00022448"/>
    </source>
</evidence>
<evidence type="ECO:0000256" key="9">
    <source>
        <dbReference type="ARBA" id="ARBA00022982"/>
    </source>
</evidence>
<dbReference type="AlphaFoldDB" id="A0A1D9G8N0"/>
<comment type="function">
    <text evidence="1 12">Functions as an electron carrier between membrane-bound cytochrome b6-f and photosystem I in oxygenic photosynthesis.</text>
</comment>
<dbReference type="FunFam" id="1.10.760.10:FF:000038">
    <property type="entry name" value="Cytochrome c6"/>
    <property type="match status" value="1"/>
</dbReference>
<evidence type="ECO:0000256" key="3">
    <source>
        <dbReference type="ARBA" id="ARBA00009650"/>
    </source>
</evidence>
<dbReference type="EMBL" id="CP017708">
    <property type="protein sequence ID" value="AOY83982.1"/>
    <property type="molecule type" value="Genomic_DNA"/>
</dbReference>
<feature type="signal peptide" evidence="12">
    <location>
        <begin position="1"/>
        <end position="25"/>
    </location>
</feature>
<feature type="chain" id="PRO_5009729478" description="Cytochrome c6" evidence="12">
    <location>
        <begin position="26"/>
        <end position="158"/>
    </location>
</feature>
<feature type="binding site" description="covalent" evidence="12">
    <location>
        <position position="42"/>
    </location>
    <ligand>
        <name>heme c</name>
        <dbReference type="ChEBI" id="CHEBI:61717"/>
    </ligand>
</feature>
<evidence type="ECO:0000256" key="2">
    <source>
        <dbReference type="ARBA" id="ARBA00004518"/>
    </source>
</evidence>
<dbReference type="SUPFAM" id="SSF46626">
    <property type="entry name" value="Cytochrome c"/>
    <property type="match status" value="1"/>
</dbReference>
<dbReference type="PANTHER" id="PTHR34688:SF2">
    <property type="entry name" value="CYTOCHROME C6, CHLOROPLASTIC"/>
    <property type="match status" value="1"/>
</dbReference>
<evidence type="ECO:0000256" key="11">
    <source>
        <dbReference type="ARBA" id="ARBA00023078"/>
    </source>
</evidence>
<evidence type="ECO:0000256" key="6">
    <source>
        <dbReference type="ARBA" id="ARBA00022531"/>
    </source>
</evidence>
<name>A0A1D9G8N0_MOOP1</name>
<evidence type="ECO:0000313" key="15">
    <source>
        <dbReference type="EMBL" id="AOY83982.1"/>
    </source>
</evidence>
<keyword evidence="8 12" id="KW-0479">Metal-binding</keyword>
<dbReference type="GO" id="GO:0031979">
    <property type="term" value="C:plasma membrane-derived thylakoid lumen"/>
    <property type="evidence" value="ECO:0007669"/>
    <property type="project" value="UniProtKB-SubCell"/>
</dbReference>
<feature type="binding site" description="axial binding residue" evidence="12">
    <location>
        <position position="43"/>
    </location>
    <ligand>
        <name>heme c</name>
        <dbReference type="ChEBI" id="CHEBI:61717"/>
    </ligand>
    <ligandPart>
        <name>Fe</name>
        <dbReference type="ChEBI" id="CHEBI:18248"/>
    </ligandPart>
</feature>
<evidence type="ECO:0000256" key="4">
    <source>
        <dbReference type="ARBA" id="ARBA00016152"/>
    </source>
</evidence>
<dbReference type="Proteomes" id="UP000176944">
    <property type="component" value="Chromosome"/>
</dbReference>
<dbReference type="GO" id="GO:0005506">
    <property type="term" value="F:iron ion binding"/>
    <property type="evidence" value="ECO:0007669"/>
    <property type="project" value="InterPro"/>
</dbReference>
<feature type="domain" description="Cytochrome c" evidence="14">
    <location>
        <begin position="26"/>
        <end position="106"/>
    </location>
</feature>
<dbReference type="PRINTS" id="PR00605">
    <property type="entry name" value="CYTCHROMECIC"/>
</dbReference>
<feature type="binding site" description="axial binding residue" evidence="12">
    <location>
        <position position="83"/>
    </location>
    <ligand>
        <name>heme c</name>
        <dbReference type="ChEBI" id="CHEBI:61717"/>
    </ligand>
    <ligandPart>
        <name>Fe</name>
        <dbReference type="ChEBI" id="CHEBI:18248"/>
    </ligandPart>
</feature>
<comment type="subcellular location">
    <subcellularLocation>
        <location evidence="2 12">Cellular thylakoid lumen</location>
    </subcellularLocation>
</comment>
<keyword evidence="11 12" id="KW-0793">Thylakoid</keyword>
<evidence type="ECO:0000256" key="10">
    <source>
        <dbReference type="ARBA" id="ARBA00023004"/>
    </source>
</evidence>
<dbReference type="Pfam" id="PF13442">
    <property type="entry name" value="Cytochrome_CBB3"/>
    <property type="match status" value="1"/>
</dbReference>
<keyword evidence="6 12" id="KW-0602">Photosynthesis</keyword>
<gene>
    <name evidence="12" type="primary">petJ</name>
    <name evidence="15" type="ORF">BJP36_32720</name>
</gene>
<keyword evidence="5 12" id="KW-0813">Transport</keyword>
<dbReference type="PROSITE" id="PS51007">
    <property type="entry name" value="CYTC"/>
    <property type="match status" value="1"/>
</dbReference>
<dbReference type="GO" id="GO:0015979">
    <property type="term" value="P:photosynthesis"/>
    <property type="evidence" value="ECO:0007669"/>
    <property type="project" value="UniProtKB-UniRule"/>
</dbReference>
<dbReference type="PANTHER" id="PTHR34688">
    <property type="entry name" value="CYTOCHROME C6, CHLOROPLASTIC"/>
    <property type="match status" value="1"/>
</dbReference>
<evidence type="ECO:0000256" key="12">
    <source>
        <dbReference type="HAMAP-Rule" id="MF_00594"/>
    </source>
</evidence>
<dbReference type="Gene3D" id="1.10.760.10">
    <property type="entry name" value="Cytochrome c-like domain"/>
    <property type="match status" value="1"/>
</dbReference>
<dbReference type="InterPro" id="IPR009056">
    <property type="entry name" value="Cyt_c-like_dom"/>
</dbReference>
<dbReference type="GO" id="GO:0020037">
    <property type="term" value="F:heme binding"/>
    <property type="evidence" value="ECO:0007669"/>
    <property type="project" value="InterPro"/>
</dbReference>
<dbReference type="HAMAP" id="MF_00594">
    <property type="entry name" value="Cytc_PetJ"/>
    <property type="match status" value="1"/>
</dbReference>
<evidence type="ECO:0000256" key="1">
    <source>
        <dbReference type="ARBA" id="ARBA00002347"/>
    </source>
</evidence>
<feature type="binding site" description="covalent" evidence="12">
    <location>
        <position position="39"/>
    </location>
    <ligand>
        <name>heme c</name>
        <dbReference type="ChEBI" id="CHEBI:61717"/>
    </ligand>
</feature>
<keyword evidence="9 12" id="KW-0249">Electron transport</keyword>
<dbReference type="InterPro" id="IPR008168">
    <property type="entry name" value="Cyt_C_IC"/>
</dbReference>
<organism evidence="15 16">
    <name type="scientific">Moorena producens (strain JHB)</name>
    <dbReference type="NCBI Taxonomy" id="1454205"/>
    <lineage>
        <taxon>Bacteria</taxon>
        <taxon>Bacillati</taxon>
        <taxon>Cyanobacteriota</taxon>
        <taxon>Cyanophyceae</taxon>
        <taxon>Coleofasciculales</taxon>
        <taxon>Coleofasciculaceae</taxon>
        <taxon>Moorena</taxon>
    </lineage>
</organism>
<dbReference type="GO" id="GO:0009055">
    <property type="term" value="F:electron transfer activity"/>
    <property type="evidence" value="ECO:0007669"/>
    <property type="project" value="UniProtKB-UniRule"/>
</dbReference>
<sequence length="158" mass="17727" precursor="true">MKKLLSILLTATVWFTFALERPALAGDAAQGAQVFSQNCAACHIGGNNVIMANKTLKKAVLKRYKMYDLEKIKTQVTNGKNAMPSFQKKLTEQEIENVATYVLLQADNDWKLGKDIPIQKSPESKSPELGVEASEKPVNQDKTDTLKPKKRPFWRSLF</sequence>
<protein>
    <recommendedName>
        <fullName evidence="4 12">Cytochrome c6</fullName>
    </recommendedName>
    <alternativeName>
        <fullName evidence="12">Cytochrome c-553</fullName>
    </alternativeName>
    <alternativeName>
        <fullName evidence="12">Cytochrome c553</fullName>
    </alternativeName>
    <alternativeName>
        <fullName evidence="12">Soluble cytochrome f</fullName>
    </alternativeName>
</protein>
<comment type="similarity">
    <text evidence="3 12">Belongs to the cytochrome c family. PetJ subfamily.</text>
</comment>
<dbReference type="NCBIfam" id="NF045930">
    <property type="entry name" value="Cytc6PetJCyano"/>
    <property type="match status" value="1"/>
</dbReference>
<evidence type="ECO:0000256" key="13">
    <source>
        <dbReference type="SAM" id="MobiDB-lite"/>
    </source>
</evidence>
<evidence type="ECO:0000256" key="7">
    <source>
        <dbReference type="ARBA" id="ARBA00022617"/>
    </source>
</evidence>
<keyword evidence="7 12" id="KW-0349">Heme</keyword>
<keyword evidence="12" id="KW-0732">Signal</keyword>
<evidence type="ECO:0000313" key="16">
    <source>
        <dbReference type="Proteomes" id="UP000176944"/>
    </source>
</evidence>
<evidence type="ECO:0000259" key="14">
    <source>
        <dbReference type="PROSITE" id="PS51007"/>
    </source>
</evidence>
<reference evidence="16" key="1">
    <citation type="submission" date="2016-10" db="EMBL/GenBank/DDBJ databases">
        <title>Comparative genomics uncovers the prolific and rare metabolic potential of the cyanobacterial genus Moorea.</title>
        <authorList>
            <person name="Leao T."/>
            <person name="Castelao G."/>
            <person name="Korobeynikov A."/>
            <person name="Monroe E.A."/>
            <person name="Podell S."/>
            <person name="Glukhov E."/>
            <person name="Allen E."/>
            <person name="Gerwick W.H."/>
            <person name="Gerwick L."/>
        </authorList>
    </citation>
    <scope>NUCLEOTIDE SEQUENCE [LARGE SCALE GENOMIC DNA]</scope>
    <source>
        <strain evidence="16">JHB</strain>
    </source>
</reference>
<evidence type="ECO:0000256" key="8">
    <source>
        <dbReference type="ARBA" id="ARBA00022723"/>
    </source>
</evidence>